<dbReference type="Proteomes" id="UP000007800">
    <property type="component" value="Unassembled WGS sequence"/>
</dbReference>
<sequence length="50" mass="5759">HDHGLYSAMQALETETNTKLCVPHANDAVEYFRSVVMAGRWDDLLRLVRK</sequence>
<accession>C5L2R7</accession>
<proteinExistence type="predicted"/>
<dbReference type="RefSeq" id="XP_002777166.1">
    <property type="nucleotide sequence ID" value="XM_002777120.1"/>
</dbReference>
<protein>
    <submittedName>
        <fullName evidence="1">Uncharacterized protein</fullName>
    </submittedName>
</protein>
<evidence type="ECO:0000313" key="1">
    <source>
        <dbReference type="EMBL" id="EER08982.1"/>
    </source>
</evidence>
<dbReference type="AlphaFoldDB" id="C5L2R7"/>
<evidence type="ECO:0000313" key="2">
    <source>
        <dbReference type="Proteomes" id="UP000007800"/>
    </source>
</evidence>
<feature type="non-terminal residue" evidence="1">
    <location>
        <position position="1"/>
    </location>
</feature>
<dbReference type="InParanoid" id="C5L2R7"/>
<dbReference type="EMBL" id="GG678662">
    <property type="protein sequence ID" value="EER08982.1"/>
    <property type="molecule type" value="Genomic_DNA"/>
</dbReference>
<organism evidence="2">
    <name type="scientific">Perkinsus marinus (strain ATCC 50983 / TXsc)</name>
    <dbReference type="NCBI Taxonomy" id="423536"/>
    <lineage>
        <taxon>Eukaryota</taxon>
        <taxon>Sar</taxon>
        <taxon>Alveolata</taxon>
        <taxon>Perkinsozoa</taxon>
        <taxon>Perkinsea</taxon>
        <taxon>Perkinsida</taxon>
        <taxon>Perkinsidae</taxon>
        <taxon>Perkinsus</taxon>
    </lineage>
</organism>
<keyword evidence="2" id="KW-1185">Reference proteome</keyword>
<gene>
    <name evidence="1" type="ORF">Pmar_PMAR009974</name>
</gene>
<feature type="non-terminal residue" evidence="1">
    <location>
        <position position="50"/>
    </location>
</feature>
<name>C5L2R7_PERM5</name>
<dbReference type="GeneID" id="9064968"/>
<reference evidence="1 2" key="1">
    <citation type="submission" date="2008-07" db="EMBL/GenBank/DDBJ databases">
        <authorList>
            <person name="El-Sayed N."/>
            <person name="Caler E."/>
            <person name="Inman J."/>
            <person name="Amedeo P."/>
            <person name="Hass B."/>
            <person name="Wortman J."/>
        </authorList>
    </citation>
    <scope>NUCLEOTIDE SEQUENCE [LARGE SCALE GENOMIC DNA]</scope>
    <source>
        <strain evidence="2">ATCC 50983 / TXsc</strain>
    </source>
</reference>